<proteinExistence type="predicted"/>
<reference evidence="1 2" key="1">
    <citation type="submission" date="2021-08" db="EMBL/GenBank/DDBJ databases">
        <title>Massilia sp. R798.</title>
        <authorList>
            <person name="Baek J.H."/>
            <person name="Jung H.S."/>
            <person name="Kim K.R."/>
            <person name="Jeon C.O."/>
        </authorList>
    </citation>
    <scope>NUCLEOTIDE SEQUENCE [LARGE SCALE GENOMIC DNA]</scope>
    <source>
        <strain evidence="1 2">R798</strain>
    </source>
</reference>
<protein>
    <submittedName>
        <fullName evidence="1">Uncharacterized protein</fullName>
    </submittedName>
</protein>
<accession>A0ABS7SNJ6</accession>
<evidence type="ECO:0000313" key="1">
    <source>
        <dbReference type="EMBL" id="MBZ2207466.1"/>
    </source>
</evidence>
<comment type="caution">
    <text evidence="1">The sequence shown here is derived from an EMBL/GenBank/DDBJ whole genome shotgun (WGS) entry which is preliminary data.</text>
</comment>
<name>A0ABS7SNJ6_9BURK</name>
<sequence>MSECRSTLGDGSVLTVSAVRRPRGGRAEVKCRSPGGPALAERMQQVARLARLTEARHDSRDQVLLTMDRAPGPAERGWELAVVLADRMARGVMPDAPLHANGWSDHWQLGRIDGHTGKPAGAHPAMLLGGPDHLAYLGALAGQPDAGAAVASARAWFPLHSGGINDTLSWVEVSVYPLAEPAGEEEDSIAAPGLDLTRQLAVRQALAGARRFDARGEGRWRSAVRFAEPRFQGNSFELALVIADRMARGREFLARGRVIATGCSSAWQSGRVDTVEGCAPKCALVLAQAAAGDRVLLPRAWESALPAGFAAALRATGASMACIDRIGMP</sequence>
<keyword evidence="2" id="KW-1185">Reference proteome</keyword>
<evidence type="ECO:0000313" key="2">
    <source>
        <dbReference type="Proteomes" id="UP000809349"/>
    </source>
</evidence>
<dbReference type="EMBL" id="JAFBIL020000003">
    <property type="protein sequence ID" value="MBZ2207466.1"/>
    <property type="molecule type" value="Genomic_DNA"/>
</dbReference>
<dbReference type="RefSeq" id="WP_223467954.1">
    <property type="nucleotide sequence ID" value="NZ_JAFBIL020000003.1"/>
</dbReference>
<gene>
    <name evidence="1" type="ORF">I4X03_009365</name>
</gene>
<dbReference type="Proteomes" id="UP000809349">
    <property type="component" value="Unassembled WGS sequence"/>
</dbReference>
<organism evidence="1 2">
    <name type="scientific">Massilia soli</name>
    <dbReference type="NCBI Taxonomy" id="2792854"/>
    <lineage>
        <taxon>Bacteria</taxon>
        <taxon>Pseudomonadati</taxon>
        <taxon>Pseudomonadota</taxon>
        <taxon>Betaproteobacteria</taxon>
        <taxon>Burkholderiales</taxon>
        <taxon>Oxalobacteraceae</taxon>
        <taxon>Telluria group</taxon>
        <taxon>Massilia</taxon>
    </lineage>
</organism>